<dbReference type="InterPro" id="IPR014284">
    <property type="entry name" value="RNA_pol_sigma-70_dom"/>
</dbReference>
<feature type="domain" description="RNA polymerase sigma-70 region 2" evidence="5">
    <location>
        <begin position="25"/>
        <end position="93"/>
    </location>
</feature>
<evidence type="ECO:0000313" key="7">
    <source>
        <dbReference type="EMBL" id="SHG16842.1"/>
    </source>
</evidence>
<dbReference type="InterPro" id="IPR013325">
    <property type="entry name" value="RNA_pol_sigma_r2"/>
</dbReference>
<dbReference type="EMBL" id="FQVY01000002">
    <property type="protein sequence ID" value="SHG17181.1"/>
    <property type="molecule type" value="Genomic_DNA"/>
</dbReference>
<proteinExistence type="predicted"/>
<evidence type="ECO:0000259" key="6">
    <source>
        <dbReference type="Pfam" id="PF04545"/>
    </source>
</evidence>
<keyword evidence="2" id="KW-0731">Sigma factor</keyword>
<dbReference type="Pfam" id="PF04545">
    <property type="entry name" value="Sigma70_r4"/>
    <property type="match status" value="1"/>
</dbReference>
<keyword evidence="4" id="KW-0804">Transcription</keyword>
<gene>
    <name evidence="7" type="ORF">SAMN05444424_1724</name>
    <name evidence="8" type="ORF">SAMN05444424_1736</name>
</gene>
<evidence type="ECO:0000256" key="2">
    <source>
        <dbReference type="ARBA" id="ARBA00023082"/>
    </source>
</evidence>
<protein>
    <submittedName>
        <fullName evidence="7">RNA polymerase sigma factor, sigma-70 family</fullName>
    </submittedName>
</protein>
<dbReference type="InterPro" id="IPR007630">
    <property type="entry name" value="RNA_pol_sigma70_r4"/>
</dbReference>
<evidence type="ECO:0000256" key="4">
    <source>
        <dbReference type="ARBA" id="ARBA00023163"/>
    </source>
</evidence>
<dbReference type="Proteomes" id="UP000184089">
    <property type="component" value="Unassembled WGS sequence"/>
</dbReference>
<name>A0AAQ1MDQ1_9FIRM</name>
<organism evidence="7 9">
    <name type="scientific">Bittarella massiliensis</name>
    <name type="common">ex Durand et al. 2017</name>
    <dbReference type="NCBI Taxonomy" id="1720313"/>
    <lineage>
        <taxon>Bacteria</taxon>
        <taxon>Bacillati</taxon>
        <taxon>Bacillota</taxon>
        <taxon>Clostridia</taxon>
        <taxon>Eubacteriales</taxon>
        <taxon>Oscillospiraceae</taxon>
        <taxon>Bittarella (ex Durand et al. 2017)</taxon>
    </lineage>
</organism>
<feature type="domain" description="RNA polymerase sigma-70 region 4" evidence="6">
    <location>
        <begin position="152"/>
        <end position="201"/>
    </location>
</feature>
<sequence length="258" mass="29374">MTNEDLAQLIKQGEKGYIPTLWGQIERLLEMLCSRAYRRLKDRADHAGATLEDFRQESYLAFLEAIEAFDPSSGYKFTAYFKYPLKNRIYNLLQLRTERGRNDPLCNCASLEAQKGDEELPLAETIPTDDDLEGDALEKIWHEQLSHALGQCLEELPPPLSRVLVAKYYEEKSLEEIGKEVGEPPQWARKMHGQGLQALRKGRNRARLFPFAESILGTYAYRGTGLAPFLVAGISSVERAVELQEEAAQQRESHDNTR</sequence>
<dbReference type="PANTHER" id="PTHR30385:SF7">
    <property type="entry name" value="RNA POLYMERASE SIGMA FACTOR FLIA"/>
    <property type="match status" value="1"/>
</dbReference>
<keyword evidence="3" id="KW-0238">DNA-binding</keyword>
<evidence type="ECO:0000313" key="9">
    <source>
        <dbReference type="Proteomes" id="UP000184089"/>
    </source>
</evidence>
<evidence type="ECO:0000259" key="5">
    <source>
        <dbReference type="Pfam" id="PF04542"/>
    </source>
</evidence>
<dbReference type="Gene3D" id="1.10.1740.10">
    <property type="match status" value="1"/>
</dbReference>
<dbReference type="PANTHER" id="PTHR30385">
    <property type="entry name" value="SIGMA FACTOR F FLAGELLAR"/>
    <property type="match status" value="1"/>
</dbReference>
<dbReference type="SUPFAM" id="SSF88946">
    <property type="entry name" value="Sigma2 domain of RNA polymerase sigma factors"/>
    <property type="match status" value="1"/>
</dbReference>
<reference evidence="7" key="1">
    <citation type="submission" date="2016-11" db="EMBL/GenBank/DDBJ databases">
        <authorList>
            <person name="Varghese N."/>
            <person name="Submissions S."/>
        </authorList>
    </citation>
    <scope>NUCLEOTIDE SEQUENCE</scope>
    <source>
        <strain evidence="7">DSM 4029</strain>
    </source>
</reference>
<comment type="caution">
    <text evidence="7">The sequence shown here is derived from an EMBL/GenBank/DDBJ whole genome shotgun (WGS) entry which is preliminary data.</text>
</comment>
<accession>A0AAQ1MDQ1</accession>
<reference evidence="9" key="2">
    <citation type="submission" date="2016-11" db="EMBL/GenBank/DDBJ databases">
        <authorList>
            <person name="Jaros S."/>
            <person name="Januszkiewicz K."/>
            <person name="Wedrychowicz H."/>
        </authorList>
    </citation>
    <scope>NUCLEOTIDE SEQUENCE [LARGE SCALE GENOMIC DNA]</scope>
    <source>
        <strain evidence="9">DSM 4029</strain>
    </source>
</reference>
<evidence type="ECO:0000313" key="8">
    <source>
        <dbReference type="EMBL" id="SHG17181.1"/>
    </source>
</evidence>
<evidence type="ECO:0000256" key="3">
    <source>
        <dbReference type="ARBA" id="ARBA00023125"/>
    </source>
</evidence>
<evidence type="ECO:0000256" key="1">
    <source>
        <dbReference type="ARBA" id="ARBA00023015"/>
    </source>
</evidence>
<dbReference type="InterPro" id="IPR013324">
    <property type="entry name" value="RNA_pol_sigma_r3/r4-like"/>
</dbReference>
<dbReference type="SUPFAM" id="SSF88659">
    <property type="entry name" value="Sigma3 and sigma4 domains of RNA polymerase sigma factors"/>
    <property type="match status" value="1"/>
</dbReference>
<dbReference type="GO" id="GO:0016987">
    <property type="term" value="F:sigma factor activity"/>
    <property type="evidence" value="ECO:0007669"/>
    <property type="project" value="UniProtKB-KW"/>
</dbReference>
<keyword evidence="1" id="KW-0805">Transcription regulation</keyword>
<dbReference type="InterPro" id="IPR007627">
    <property type="entry name" value="RNA_pol_sigma70_r2"/>
</dbReference>
<dbReference type="EMBL" id="FQVY01000002">
    <property type="protein sequence ID" value="SHG16842.1"/>
    <property type="molecule type" value="Genomic_DNA"/>
</dbReference>
<dbReference type="GO" id="GO:0003677">
    <property type="term" value="F:DNA binding"/>
    <property type="evidence" value="ECO:0007669"/>
    <property type="project" value="UniProtKB-KW"/>
</dbReference>
<dbReference type="AlphaFoldDB" id="A0AAQ1MDQ1"/>
<dbReference type="Pfam" id="PF04542">
    <property type="entry name" value="Sigma70_r2"/>
    <property type="match status" value="1"/>
</dbReference>
<dbReference type="RefSeq" id="WP_021659436.1">
    <property type="nucleotide sequence ID" value="NZ_FQVY01000002.1"/>
</dbReference>
<dbReference type="NCBIfam" id="TIGR02937">
    <property type="entry name" value="sigma70-ECF"/>
    <property type="match status" value="1"/>
</dbReference>
<dbReference type="GO" id="GO:0006352">
    <property type="term" value="P:DNA-templated transcription initiation"/>
    <property type="evidence" value="ECO:0007669"/>
    <property type="project" value="InterPro"/>
</dbReference>
<dbReference type="Gene3D" id="1.20.140.160">
    <property type="match status" value="1"/>
</dbReference>